<feature type="compositionally biased region" description="Basic residues" evidence="7">
    <location>
        <begin position="96"/>
        <end position="108"/>
    </location>
</feature>
<dbReference type="InterPro" id="IPR033133">
    <property type="entry name" value="PUM-HD"/>
</dbReference>
<dbReference type="SMART" id="SM00025">
    <property type="entry name" value="Pumilio"/>
    <property type="match status" value="7"/>
</dbReference>
<evidence type="ECO:0000256" key="6">
    <source>
        <dbReference type="PROSITE-ProRule" id="PRU00317"/>
    </source>
</evidence>
<feature type="compositionally biased region" description="Basic and acidic residues" evidence="7">
    <location>
        <begin position="745"/>
        <end position="758"/>
    </location>
</feature>
<dbReference type="GO" id="GO:0000472">
    <property type="term" value="P:endonucleolytic cleavage to generate mature 5'-end of SSU-rRNA from (SSU-rRNA, 5.8S rRNA, LSU-rRNA)"/>
    <property type="evidence" value="ECO:0007669"/>
    <property type="project" value="TreeGrafter"/>
</dbReference>
<feature type="repeat" description="Pumilio" evidence="6">
    <location>
        <begin position="303"/>
        <end position="339"/>
    </location>
</feature>
<feature type="repeat" description="Pumilio" evidence="6">
    <location>
        <begin position="459"/>
        <end position="495"/>
    </location>
</feature>
<dbReference type="OrthoDB" id="392571at2759"/>
<dbReference type="STRING" id="403673.A0A177WYA0"/>
<dbReference type="GO" id="GO:0000056">
    <property type="term" value="P:ribosomal small subunit export from nucleus"/>
    <property type="evidence" value="ECO:0007669"/>
    <property type="project" value="TreeGrafter"/>
</dbReference>
<organism evidence="9 10">
    <name type="scientific">Batrachochytrium dendrobatidis (strain JEL423)</name>
    <dbReference type="NCBI Taxonomy" id="403673"/>
    <lineage>
        <taxon>Eukaryota</taxon>
        <taxon>Fungi</taxon>
        <taxon>Fungi incertae sedis</taxon>
        <taxon>Chytridiomycota</taxon>
        <taxon>Chytridiomycota incertae sedis</taxon>
        <taxon>Chytridiomycetes</taxon>
        <taxon>Rhizophydiales</taxon>
        <taxon>Rhizophydiales incertae sedis</taxon>
        <taxon>Batrachochytrium</taxon>
    </lineage>
</organism>
<feature type="compositionally biased region" description="Polar residues" evidence="7">
    <location>
        <begin position="138"/>
        <end position="148"/>
    </location>
</feature>
<name>A0A177WYA0_BATDL</name>
<dbReference type="GO" id="GO:0005730">
    <property type="term" value="C:nucleolus"/>
    <property type="evidence" value="ECO:0007669"/>
    <property type="project" value="TreeGrafter"/>
</dbReference>
<feature type="compositionally biased region" description="Basic residues" evidence="7">
    <location>
        <begin position="759"/>
        <end position="770"/>
    </location>
</feature>
<dbReference type="InterPro" id="IPR040000">
    <property type="entry name" value="NOP9"/>
</dbReference>
<evidence type="ECO:0000313" key="9">
    <source>
        <dbReference type="EMBL" id="OAJ45093.1"/>
    </source>
</evidence>
<dbReference type="VEuPathDB" id="FungiDB:BDEG_28258"/>
<dbReference type="InterPro" id="IPR011989">
    <property type="entry name" value="ARM-like"/>
</dbReference>
<gene>
    <name evidence="9" type="ORF">BDEG_28258</name>
</gene>
<reference evidence="9 10" key="1">
    <citation type="submission" date="2006-10" db="EMBL/GenBank/DDBJ databases">
        <title>The Genome Sequence of Batrachochytrium dendrobatidis JEL423.</title>
        <authorList>
            <consortium name="The Broad Institute Genome Sequencing Platform"/>
            <person name="Birren B."/>
            <person name="Lander E."/>
            <person name="Galagan J."/>
            <person name="Cuomo C."/>
            <person name="Devon K."/>
            <person name="Jaffe D."/>
            <person name="Butler J."/>
            <person name="Alvarez P."/>
            <person name="Gnerre S."/>
            <person name="Grabherr M."/>
            <person name="Kleber M."/>
            <person name="Mauceli E."/>
            <person name="Brockman W."/>
            <person name="Young S."/>
            <person name="LaButti K."/>
            <person name="Sykes S."/>
            <person name="DeCaprio D."/>
            <person name="Crawford M."/>
            <person name="Koehrsen M."/>
            <person name="Engels R."/>
            <person name="Montgomery P."/>
            <person name="Pearson M."/>
            <person name="Howarth C."/>
            <person name="Larson L."/>
            <person name="White J."/>
            <person name="O'Leary S."/>
            <person name="Kodira C."/>
            <person name="Zeng Q."/>
            <person name="Yandava C."/>
            <person name="Alvarado L."/>
            <person name="Longcore J."/>
            <person name="James T."/>
        </authorList>
    </citation>
    <scope>NUCLEOTIDE SEQUENCE [LARGE SCALE GENOMIC DNA]</scope>
    <source>
        <strain evidence="9 10">JEL423</strain>
    </source>
</reference>
<proteinExistence type="predicted"/>
<dbReference type="PROSITE" id="PS50303">
    <property type="entry name" value="PUM_HD"/>
    <property type="match status" value="1"/>
</dbReference>
<feature type="domain" description="PUM-HD" evidence="8">
    <location>
        <begin position="398"/>
        <end position="742"/>
    </location>
</feature>
<evidence type="ECO:0000256" key="7">
    <source>
        <dbReference type="SAM" id="MobiDB-lite"/>
    </source>
</evidence>
<dbReference type="Gene3D" id="1.25.10.10">
    <property type="entry name" value="Leucine-rich Repeat Variant"/>
    <property type="match status" value="2"/>
</dbReference>
<dbReference type="Pfam" id="PF22493">
    <property type="entry name" value="PUF_NOP9"/>
    <property type="match status" value="1"/>
</dbReference>
<feature type="region of interest" description="Disordered" evidence="7">
    <location>
        <begin position="138"/>
        <end position="158"/>
    </location>
</feature>
<feature type="region of interest" description="Disordered" evidence="7">
    <location>
        <begin position="73"/>
        <end position="115"/>
    </location>
</feature>
<dbReference type="GO" id="GO:0030686">
    <property type="term" value="C:90S preribosome"/>
    <property type="evidence" value="ECO:0007669"/>
    <property type="project" value="TreeGrafter"/>
</dbReference>
<feature type="compositionally biased region" description="Basic residues" evidence="7">
    <location>
        <begin position="11"/>
        <end position="21"/>
    </location>
</feature>
<dbReference type="InterPro" id="IPR001313">
    <property type="entry name" value="Pumilio_RNA-bd_rpt"/>
</dbReference>
<accession>A0A177WYA0</accession>
<evidence type="ECO:0000259" key="8">
    <source>
        <dbReference type="PROSITE" id="PS50303"/>
    </source>
</evidence>
<evidence type="ECO:0000256" key="3">
    <source>
        <dbReference type="ARBA" id="ARBA00023242"/>
    </source>
</evidence>
<dbReference type="InterPro" id="IPR016024">
    <property type="entry name" value="ARM-type_fold"/>
</dbReference>
<dbReference type="GO" id="GO:0000447">
    <property type="term" value="P:endonucleolytic cleavage in ITS1 to separate SSU-rRNA from 5.8S rRNA and LSU-rRNA from tricistronic rRNA transcript (SSU-rRNA, 5.8S rRNA, LSU-rRNA)"/>
    <property type="evidence" value="ECO:0007669"/>
    <property type="project" value="TreeGrafter"/>
</dbReference>
<dbReference type="Proteomes" id="UP000077115">
    <property type="component" value="Unassembled WGS sequence"/>
</dbReference>
<feature type="compositionally biased region" description="Basic and acidic residues" evidence="7">
    <location>
        <begin position="149"/>
        <end position="158"/>
    </location>
</feature>
<dbReference type="GO" id="GO:0000480">
    <property type="term" value="P:endonucleolytic cleavage in 5'-ETS of tricistronic rRNA transcript (SSU-rRNA, 5.8S rRNA, LSU-rRNA)"/>
    <property type="evidence" value="ECO:0007669"/>
    <property type="project" value="TreeGrafter"/>
</dbReference>
<dbReference type="PANTHER" id="PTHR13102">
    <property type="entry name" value="NUCLEOLAR PROTEIN 9"/>
    <property type="match status" value="1"/>
</dbReference>
<dbReference type="EMBL" id="DS022314">
    <property type="protein sequence ID" value="OAJ45093.1"/>
    <property type="molecule type" value="Genomic_DNA"/>
</dbReference>
<evidence type="ECO:0000256" key="2">
    <source>
        <dbReference type="ARBA" id="ARBA00022737"/>
    </source>
</evidence>
<feature type="repeat" description="Pumilio" evidence="6">
    <location>
        <begin position="636"/>
        <end position="672"/>
    </location>
</feature>
<evidence type="ECO:0000256" key="5">
    <source>
        <dbReference type="ARBA" id="ARBA00031929"/>
    </source>
</evidence>
<protein>
    <recommendedName>
        <fullName evidence="1">Nucleolar protein 9</fullName>
    </recommendedName>
    <alternativeName>
        <fullName evidence="4 5">Pumilio domain-containing protein NOP9</fullName>
    </alternativeName>
</protein>
<dbReference type="SUPFAM" id="SSF48371">
    <property type="entry name" value="ARM repeat"/>
    <property type="match status" value="2"/>
</dbReference>
<feature type="compositionally biased region" description="Polar residues" evidence="7">
    <location>
        <begin position="1"/>
        <end position="10"/>
    </location>
</feature>
<feature type="compositionally biased region" description="Polar residues" evidence="7">
    <location>
        <begin position="31"/>
        <end position="41"/>
    </location>
</feature>
<reference evidence="9 10" key="2">
    <citation type="submission" date="2016-05" db="EMBL/GenBank/DDBJ databases">
        <title>Lineage-specific infection strategies underlie the spectrum of fungal disease in amphibians.</title>
        <authorList>
            <person name="Cuomo C.A."/>
            <person name="Farrer R.A."/>
            <person name="James T."/>
            <person name="Longcore J."/>
            <person name="Birren B."/>
        </authorList>
    </citation>
    <scope>NUCLEOTIDE SEQUENCE [LARGE SCALE GENOMIC DNA]</scope>
    <source>
        <strain evidence="9 10">JEL423</strain>
    </source>
</reference>
<dbReference type="PROSITE" id="PS50302">
    <property type="entry name" value="PUM"/>
    <property type="match status" value="3"/>
</dbReference>
<keyword evidence="2" id="KW-0677">Repeat</keyword>
<dbReference type="AlphaFoldDB" id="A0A177WYA0"/>
<keyword evidence="3" id="KW-0539">Nucleus</keyword>
<dbReference type="GO" id="GO:0030688">
    <property type="term" value="C:preribosome, small subunit precursor"/>
    <property type="evidence" value="ECO:0007669"/>
    <property type="project" value="TreeGrafter"/>
</dbReference>
<feature type="region of interest" description="Disordered" evidence="7">
    <location>
        <begin position="726"/>
        <end position="784"/>
    </location>
</feature>
<feature type="region of interest" description="Disordered" evidence="7">
    <location>
        <begin position="1"/>
        <end position="59"/>
    </location>
</feature>
<evidence type="ECO:0000256" key="4">
    <source>
        <dbReference type="ARBA" id="ARBA00030932"/>
    </source>
</evidence>
<dbReference type="PANTHER" id="PTHR13102:SF0">
    <property type="entry name" value="NUCLEOLAR PROTEIN 9"/>
    <property type="match status" value="1"/>
</dbReference>
<sequence length="784" mass="88564">MQSLEQQSVQKKNKRGRRGGKKQHEPHPDTFVSSSTVSATHENAAFDHDTTCPTTKNSNESIPLLDIIIDPTGNADSLMDSNHKNDRSDDDQNNPPRKKTRRSKRGKTAHFPEPDFMPQQETVQAAASSEIKWSAASTDPSTLFNQTDTDQKDAIDPVDPDLRQYFENIEKMLEEQEFETPSDLHLFINNVYSEIRGKELLVSGDFATSRVLEKLLRGSSDVQVRLFLKSVNGCALKMFMHQFASHVMQTALGIAAGIVDREVRGESKQAVHDSNDEPVDEEFQALVNDLPSMETLLLSLCEELKTEWSNLLLDPYGSHVVQTLLNVLSGQTLADEIRMRSRKSSNYNKNHNNFSNAKQLGTTLLTPASFAKLQAFIVDSLSTNLKDTDLREMAFHPIANPVLQILLEIPQSSDSLIAAFLKDGSFFDSLLEHHVGSHLAEKLVSKASADTFKILYNQHIRPKFLALCNHQFANFIIQRTVSKVSTESQLVEMLDIVEPHFARMLFQSRAGIILKIVESCITFPNIQPRIMACLYKAFEVDEDEEKKKMFATLVLHLSTYDRFQQFVRLPNVQGALIIQHICSYSAHCSKPCLDSILSISKQDMLKWISDPISSRVIESILSSATIAVKFKRRLIRIFFGSFVDLSIDKYGSHFVDKCWAVASLDARQTIVEELAERLPTLLGNFHAKFIVRNCSVELFKRNRGEWMEKQRIEISRRDKVESERIKEAENSAAANASVDATPVCDDPKASDMTDEKKSLKQKKKNSKKAKIPNEIDDLFAKKLK</sequence>
<dbReference type="eggNOG" id="KOG2188">
    <property type="taxonomic scope" value="Eukaryota"/>
</dbReference>
<evidence type="ECO:0000256" key="1">
    <source>
        <dbReference type="ARBA" id="ARBA00016427"/>
    </source>
</evidence>
<dbReference type="GO" id="GO:0003723">
    <property type="term" value="F:RNA binding"/>
    <property type="evidence" value="ECO:0007669"/>
    <property type="project" value="InterPro"/>
</dbReference>
<evidence type="ECO:0000313" key="10">
    <source>
        <dbReference type="Proteomes" id="UP000077115"/>
    </source>
</evidence>